<dbReference type="HOGENOM" id="CLU_001265_0_5_1"/>
<dbReference type="FunFam" id="1.20.1250.20:FF:000064">
    <property type="entry name" value="MFS allantoate transporter"/>
    <property type="match status" value="1"/>
</dbReference>
<proteinExistence type="inferred from homology"/>
<dbReference type="InterPro" id="IPR036259">
    <property type="entry name" value="MFS_trans_sf"/>
</dbReference>
<evidence type="ECO:0000256" key="2">
    <source>
        <dbReference type="ARBA" id="ARBA00022448"/>
    </source>
</evidence>
<evidence type="ECO:0000256" key="4">
    <source>
        <dbReference type="ARBA" id="ARBA00022989"/>
    </source>
</evidence>
<comment type="subcellular location">
    <subcellularLocation>
        <location evidence="1">Membrane</location>
        <topology evidence="1">Multi-pass membrane protein</topology>
    </subcellularLocation>
</comment>
<sequence>MGSFENMDSSENVADLKAKDNLEAPNYGDSTVSGTGILSEEENKRLRLKADLVVLPIMVITSTLAFLDKNGMAYAAVYGMKTDANLKGQKYSWLGSIFYFGYLGMEFPALWFLTKVPIGKYVGAMLFCWGACLCGMAGCNNFAGLAVVRFLLGVFEAGILPCFMVLTSVWYSRNEQPIRTALWYNTFAGIFGGILSYAIGHISGPLAAWKYIFLIYGTVTMLVGIITIFLLPDSPNKAWFYSKDERKLATMRTAHNQTGISTINTWKVAHVREVLRDPKYWCVAIYVVAQSITNAGITNFNPLIISGYGFSQTKTTLMATPQAAVAFVAQIIATSITFLVPNIRCLLWVLSCFPALAGSVMIHTLDINSNRTASLAGVYLMGFYNVSWVLVLSLQSSNNAGTTKKTFISVSVAVFYSIGNIVGPQFFRTSQSPHYPLGIFAMMVCFAIMAVTGGIYWLDLSPFSLGNNTNELQSLCLCENKRRDRVYGLPDTNEVALGLQVEAEDRTDGENINFRYVY</sequence>
<dbReference type="OrthoDB" id="6730379at2759"/>
<keyword evidence="9" id="KW-1185">Reference proteome</keyword>
<name>B6Q7D7_TALMQ</name>
<accession>B6Q7D7</accession>
<evidence type="ECO:0000256" key="3">
    <source>
        <dbReference type="ARBA" id="ARBA00022692"/>
    </source>
</evidence>
<dbReference type="PhylomeDB" id="B6Q7D7"/>
<evidence type="ECO:0000256" key="6">
    <source>
        <dbReference type="ARBA" id="ARBA00037968"/>
    </source>
</evidence>
<feature type="transmembrane region" description="Helical" evidence="7">
    <location>
        <begin position="52"/>
        <end position="77"/>
    </location>
</feature>
<dbReference type="SUPFAM" id="SSF103473">
    <property type="entry name" value="MFS general substrate transporter"/>
    <property type="match status" value="1"/>
</dbReference>
<reference evidence="9" key="1">
    <citation type="journal article" date="2015" name="Genome Announc.">
        <title>Genome sequence of the AIDS-associated pathogen Penicillium marneffei (ATCC18224) and its near taxonomic relative Talaromyces stipitatus (ATCC10500).</title>
        <authorList>
            <person name="Nierman W.C."/>
            <person name="Fedorova-Abrams N.D."/>
            <person name="Andrianopoulos A."/>
        </authorList>
    </citation>
    <scope>NUCLEOTIDE SEQUENCE [LARGE SCALE GENOMIC DNA]</scope>
    <source>
        <strain evidence="9">ATCC 18224 / CBS 334.59 / QM 7333</strain>
    </source>
</reference>
<dbReference type="EMBL" id="DS995899">
    <property type="protein sequence ID" value="EEA26679.1"/>
    <property type="molecule type" value="Genomic_DNA"/>
</dbReference>
<gene>
    <name evidence="8" type="ORF">PMAA_016010</name>
</gene>
<evidence type="ECO:0000256" key="5">
    <source>
        <dbReference type="ARBA" id="ARBA00023136"/>
    </source>
</evidence>
<feature type="transmembrane region" description="Helical" evidence="7">
    <location>
        <begin position="121"/>
        <end position="144"/>
    </location>
</feature>
<feature type="transmembrane region" description="Helical" evidence="7">
    <location>
        <begin position="406"/>
        <end position="423"/>
    </location>
</feature>
<protein>
    <submittedName>
        <fullName evidence="8">Allantoate permease, putative</fullName>
    </submittedName>
</protein>
<keyword evidence="3 7" id="KW-0812">Transmembrane</keyword>
<feature type="transmembrane region" description="Helical" evidence="7">
    <location>
        <begin position="97"/>
        <end position="114"/>
    </location>
</feature>
<dbReference type="InterPro" id="IPR011701">
    <property type="entry name" value="MFS"/>
</dbReference>
<dbReference type="PANTHER" id="PTHR43791">
    <property type="entry name" value="PERMEASE-RELATED"/>
    <property type="match status" value="1"/>
</dbReference>
<feature type="transmembrane region" description="Helical" evidence="7">
    <location>
        <begin position="150"/>
        <end position="170"/>
    </location>
</feature>
<dbReference type="GO" id="GO:0022857">
    <property type="term" value="F:transmembrane transporter activity"/>
    <property type="evidence" value="ECO:0007669"/>
    <property type="project" value="InterPro"/>
</dbReference>
<feature type="transmembrane region" description="Helical" evidence="7">
    <location>
        <begin position="377"/>
        <end position="394"/>
    </location>
</feature>
<dbReference type="PANTHER" id="PTHR43791:SF97">
    <property type="entry name" value="ALLANTOATE TRANSPORTER, PUTATIVE (AFU_ORTHOLOGUE AFUA_1G14700)-RELATED"/>
    <property type="match status" value="1"/>
</dbReference>
<organism evidence="8 9">
    <name type="scientific">Talaromyces marneffei (strain ATCC 18224 / CBS 334.59 / QM 7333)</name>
    <name type="common">Penicillium marneffei</name>
    <dbReference type="NCBI Taxonomy" id="441960"/>
    <lineage>
        <taxon>Eukaryota</taxon>
        <taxon>Fungi</taxon>
        <taxon>Dikarya</taxon>
        <taxon>Ascomycota</taxon>
        <taxon>Pezizomycotina</taxon>
        <taxon>Eurotiomycetes</taxon>
        <taxon>Eurotiomycetidae</taxon>
        <taxon>Eurotiales</taxon>
        <taxon>Trichocomaceae</taxon>
        <taxon>Talaromyces</taxon>
        <taxon>Talaromyces sect. Talaromyces</taxon>
    </lineage>
</organism>
<comment type="similarity">
    <text evidence="6">Belongs to the major facilitator superfamily. Allantoate permease family.</text>
</comment>
<evidence type="ECO:0000313" key="8">
    <source>
        <dbReference type="EMBL" id="EEA26679.1"/>
    </source>
</evidence>
<keyword evidence="2" id="KW-0813">Transport</keyword>
<evidence type="ECO:0000256" key="7">
    <source>
        <dbReference type="SAM" id="Phobius"/>
    </source>
</evidence>
<feature type="transmembrane region" description="Helical" evidence="7">
    <location>
        <begin position="182"/>
        <end position="199"/>
    </location>
</feature>
<evidence type="ECO:0000256" key="1">
    <source>
        <dbReference type="ARBA" id="ARBA00004141"/>
    </source>
</evidence>
<dbReference type="Proteomes" id="UP000001294">
    <property type="component" value="Unassembled WGS sequence"/>
</dbReference>
<keyword evidence="5 7" id="KW-0472">Membrane</keyword>
<feature type="transmembrane region" description="Helical" evidence="7">
    <location>
        <begin position="323"/>
        <end position="340"/>
    </location>
</feature>
<feature type="transmembrane region" description="Helical" evidence="7">
    <location>
        <begin position="435"/>
        <end position="458"/>
    </location>
</feature>
<dbReference type="VEuPathDB" id="FungiDB:PMAA_016010"/>
<dbReference type="Pfam" id="PF07690">
    <property type="entry name" value="MFS_1"/>
    <property type="match status" value="1"/>
</dbReference>
<feature type="transmembrane region" description="Helical" evidence="7">
    <location>
        <begin position="346"/>
        <end position="365"/>
    </location>
</feature>
<dbReference type="GO" id="GO:0016020">
    <property type="term" value="C:membrane"/>
    <property type="evidence" value="ECO:0007669"/>
    <property type="project" value="UniProtKB-SubCell"/>
</dbReference>
<feature type="transmembrane region" description="Helical" evidence="7">
    <location>
        <begin position="211"/>
        <end position="231"/>
    </location>
</feature>
<keyword evidence="4 7" id="KW-1133">Transmembrane helix</keyword>
<dbReference type="AlphaFoldDB" id="B6Q7D7"/>
<evidence type="ECO:0000313" key="9">
    <source>
        <dbReference type="Proteomes" id="UP000001294"/>
    </source>
</evidence>
<dbReference type="Gene3D" id="1.20.1250.20">
    <property type="entry name" value="MFS general substrate transporter like domains"/>
    <property type="match status" value="2"/>
</dbReference>